<protein>
    <submittedName>
        <fullName evidence="1">Uncharacterized protein</fullName>
    </submittedName>
</protein>
<dbReference type="Proteomes" id="UP000177785">
    <property type="component" value="Unassembled WGS sequence"/>
</dbReference>
<dbReference type="STRING" id="1802115.A2756_03750"/>
<sequence>MPQAILLKPTERRWVNRFFLVMEFLHKVAFGEKDVFKRIFLAEGDADIAAQYITPEDAGRFYPGRVPDGEDMFLLLPQSFLSALNLIGGTAAVLGINKHRPLPKYLMVITMAIHECRHKAHARGAPILKRPAMEECMMSMIPPSDASMLASFLVDWFALNGIIRGTPATWDEWDAVLIEGSIVFLWDRYLRRLRTAFDPERVLLEFYAPRIIKLGMA</sequence>
<organism evidence="1 2">
    <name type="scientific">Candidatus Ryanbacteria bacterium RIFCSPHIGHO2_01_FULL_48_27</name>
    <dbReference type="NCBI Taxonomy" id="1802115"/>
    <lineage>
        <taxon>Bacteria</taxon>
        <taxon>Candidatus Ryaniibacteriota</taxon>
    </lineage>
</organism>
<proteinExistence type="predicted"/>
<dbReference type="AlphaFoldDB" id="A0A1G2G3Y9"/>
<accession>A0A1G2G3Y9</accession>
<gene>
    <name evidence="1" type="ORF">A2756_03750</name>
</gene>
<reference evidence="1 2" key="1">
    <citation type="journal article" date="2016" name="Nat. Commun.">
        <title>Thousands of microbial genomes shed light on interconnected biogeochemical processes in an aquifer system.</title>
        <authorList>
            <person name="Anantharaman K."/>
            <person name="Brown C.T."/>
            <person name="Hug L.A."/>
            <person name="Sharon I."/>
            <person name="Castelle C.J."/>
            <person name="Probst A.J."/>
            <person name="Thomas B.C."/>
            <person name="Singh A."/>
            <person name="Wilkins M.J."/>
            <person name="Karaoz U."/>
            <person name="Brodie E.L."/>
            <person name="Williams K.H."/>
            <person name="Hubbard S.S."/>
            <person name="Banfield J.F."/>
        </authorList>
    </citation>
    <scope>NUCLEOTIDE SEQUENCE [LARGE SCALE GENOMIC DNA]</scope>
</reference>
<evidence type="ECO:0000313" key="1">
    <source>
        <dbReference type="EMBL" id="OGZ44955.1"/>
    </source>
</evidence>
<dbReference type="EMBL" id="MHNL01000011">
    <property type="protein sequence ID" value="OGZ44955.1"/>
    <property type="molecule type" value="Genomic_DNA"/>
</dbReference>
<comment type="caution">
    <text evidence="1">The sequence shown here is derived from an EMBL/GenBank/DDBJ whole genome shotgun (WGS) entry which is preliminary data.</text>
</comment>
<evidence type="ECO:0000313" key="2">
    <source>
        <dbReference type="Proteomes" id="UP000177785"/>
    </source>
</evidence>
<name>A0A1G2G3Y9_9BACT</name>